<evidence type="ECO:0000256" key="7">
    <source>
        <dbReference type="ARBA" id="ARBA00022837"/>
    </source>
</evidence>
<dbReference type="Bgee" id="ENSORLG00000010092">
    <property type="expression patterns" value="Expressed in sexually immature organism and 3 other cell types or tissues"/>
</dbReference>
<keyword evidence="7 12" id="KW-0106">Calcium</keyword>
<reference evidence="16 17" key="1">
    <citation type="journal article" date="2007" name="Nature">
        <title>The medaka draft genome and insights into vertebrate genome evolution.</title>
        <authorList>
            <person name="Kasahara M."/>
            <person name="Naruse K."/>
            <person name="Sasaki S."/>
            <person name="Nakatani Y."/>
            <person name="Qu W."/>
            <person name="Ahsan B."/>
            <person name="Yamada T."/>
            <person name="Nagayasu Y."/>
            <person name="Doi K."/>
            <person name="Kasai Y."/>
            <person name="Jindo T."/>
            <person name="Kobayashi D."/>
            <person name="Shimada A."/>
            <person name="Toyoda A."/>
            <person name="Kuroki Y."/>
            <person name="Fujiyama A."/>
            <person name="Sasaki T."/>
            <person name="Shimizu A."/>
            <person name="Asakawa S."/>
            <person name="Shimizu N."/>
            <person name="Hashimoto S."/>
            <person name="Yang J."/>
            <person name="Lee Y."/>
            <person name="Matsushima K."/>
            <person name="Sugano S."/>
            <person name="Sakaizumi M."/>
            <person name="Narita T."/>
            <person name="Ohishi K."/>
            <person name="Haga S."/>
            <person name="Ohta F."/>
            <person name="Nomoto H."/>
            <person name="Nogata K."/>
            <person name="Morishita T."/>
            <person name="Endo T."/>
            <person name="Shin-I T."/>
            <person name="Takeda H."/>
            <person name="Morishita S."/>
            <person name="Kohara Y."/>
        </authorList>
    </citation>
    <scope>NUCLEOTIDE SEQUENCE [LARGE SCALE GENOMIC DNA]</scope>
    <source>
        <strain evidence="16 17">Hd-rR</strain>
    </source>
</reference>
<feature type="domain" description="Cadherin" evidence="15">
    <location>
        <begin position="654"/>
        <end position="756"/>
    </location>
</feature>
<evidence type="ECO:0000256" key="9">
    <source>
        <dbReference type="ARBA" id="ARBA00022989"/>
    </source>
</evidence>
<evidence type="ECO:0000313" key="17">
    <source>
        <dbReference type="Proteomes" id="UP000001038"/>
    </source>
</evidence>
<evidence type="ECO:0000256" key="6">
    <source>
        <dbReference type="ARBA" id="ARBA00022737"/>
    </source>
</evidence>
<dbReference type="Pfam" id="PF08374">
    <property type="entry name" value="Protocadherin"/>
    <property type="match status" value="1"/>
</dbReference>
<dbReference type="Ensembl" id="ENSORLT00000012654.2">
    <property type="protein sequence ID" value="ENSORLP00000012653.2"/>
    <property type="gene ID" value="ENSORLG00000010092.2"/>
</dbReference>
<feature type="region of interest" description="Disordered" evidence="13">
    <location>
        <begin position="1165"/>
        <end position="1267"/>
    </location>
</feature>
<keyword evidence="8" id="KW-0130">Cell adhesion</keyword>
<dbReference type="GO" id="GO:0050839">
    <property type="term" value="F:cell adhesion molecule binding"/>
    <property type="evidence" value="ECO:0000318"/>
    <property type="project" value="GO_Central"/>
</dbReference>
<dbReference type="InterPro" id="IPR050174">
    <property type="entry name" value="Protocadherin/Cadherin-CA"/>
</dbReference>
<reference evidence="16" key="3">
    <citation type="submission" date="2025-09" db="UniProtKB">
        <authorList>
            <consortium name="Ensembl"/>
        </authorList>
    </citation>
    <scope>IDENTIFICATION</scope>
    <source>
        <strain evidence="16">Hd-rR</strain>
    </source>
</reference>
<dbReference type="FunFam" id="2.60.40.60:FF:000034">
    <property type="entry name" value="Protocadherin 1"/>
    <property type="match status" value="1"/>
</dbReference>
<dbReference type="Gene3D" id="2.60.40.60">
    <property type="entry name" value="Cadherins"/>
    <property type="match status" value="7"/>
</dbReference>
<dbReference type="GO" id="GO:0009653">
    <property type="term" value="P:anatomical structure morphogenesis"/>
    <property type="evidence" value="ECO:0007669"/>
    <property type="project" value="UniProtKB-ARBA"/>
</dbReference>
<feature type="compositionally biased region" description="Basic residues" evidence="13">
    <location>
        <begin position="947"/>
        <end position="961"/>
    </location>
</feature>
<dbReference type="GO" id="GO:0007155">
    <property type="term" value="P:cell adhesion"/>
    <property type="evidence" value="ECO:0000318"/>
    <property type="project" value="GO_Central"/>
</dbReference>
<feature type="region of interest" description="Disordered" evidence="13">
    <location>
        <begin position="987"/>
        <end position="1152"/>
    </location>
</feature>
<feature type="domain" description="Cadherin" evidence="15">
    <location>
        <begin position="437"/>
        <end position="547"/>
    </location>
</feature>
<dbReference type="FunFam" id="2.60.40.60:FF:000043">
    <property type="entry name" value="Protocadherin 1"/>
    <property type="match status" value="1"/>
</dbReference>
<feature type="transmembrane region" description="Helical" evidence="14">
    <location>
        <begin position="894"/>
        <end position="915"/>
    </location>
</feature>
<feature type="domain" description="Cadherin" evidence="15">
    <location>
        <begin position="97"/>
        <end position="209"/>
    </location>
</feature>
<dbReference type="FunFam" id="2.60.40.60:FF:000078">
    <property type="entry name" value="Protocadherin 1"/>
    <property type="match status" value="1"/>
</dbReference>
<feature type="compositionally biased region" description="Basic and acidic residues" evidence="13">
    <location>
        <begin position="1138"/>
        <end position="1148"/>
    </location>
</feature>
<keyword evidence="5" id="KW-0732">Signal</keyword>
<keyword evidence="6" id="KW-0677">Repeat</keyword>
<dbReference type="SUPFAM" id="SSF49313">
    <property type="entry name" value="Cadherin-like"/>
    <property type="match status" value="7"/>
</dbReference>
<keyword evidence="10 14" id="KW-0472">Membrane</keyword>
<dbReference type="InterPro" id="IPR013585">
    <property type="entry name" value="Protocadherin"/>
</dbReference>
<dbReference type="InterPro" id="IPR020894">
    <property type="entry name" value="Cadherin_CS"/>
</dbReference>
<dbReference type="CDD" id="cd11304">
    <property type="entry name" value="Cadherin_repeat"/>
    <property type="match status" value="7"/>
</dbReference>
<dbReference type="InterPro" id="IPR002126">
    <property type="entry name" value="Cadherin-like_dom"/>
</dbReference>
<comment type="subcellular location">
    <subcellularLocation>
        <location evidence="1">Cell membrane</location>
        <topology evidence="1">Single-pass type I membrane protein</topology>
    </subcellularLocation>
</comment>
<dbReference type="Pfam" id="PF00028">
    <property type="entry name" value="Cadherin"/>
    <property type="match status" value="6"/>
</dbReference>
<keyword evidence="17" id="KW-1185">Reference proteome</keyword>
<dbReference type="AlphaFoldDB" id="H2M2K8"/>
<evidence type="ECO:0000259" key="15">
    <source>
        <dbReference type="PROSITE" id="PS50268"/>
    </source>
</evidence>
<dbReference type="PRINTS" id="PR00205">
    <property type="entry name" value="CADHERIN"/>
</dbReference>
<evidence type="ECO:0000256" key="13">
    <source>
        <dbReference type="SAM" id="MobiDB-lite"/>
    </source>
</evidence>
<evidence type="ECO:0000256" key="1">
    <source>
        <dbReference type="ARBA" id="ARBA00004251"/>
    </source>
</evidence>
<protein>
    <submittedName>
        <fullName evidence="16">Protocadherin 1</fullName>
    </submittedName>
</protein>
<dbReference type="FunFam" id="2.60.40.60:FF:000028">
    <property type="entry name" value="Protocadherin 1"/>
    <property type="match status" value="1"/>
</dbReference>
<name>H2M2K8_ORYLA</name>
<dbReference type="FunCoup" id="H2M2K8">
    <property type="interactions" value="208"/>
</dbReference>
<dbReference type="GeneTree" id="ENSGT00940000155521"/>
<dbReference type="InterPro" id="IPR015919">
    <property type="entry name" value="Cadherin-like_sf"/>
</dbReference>
<dbReference type="Proteomes" id="UP000001038">
    <property type="component" value="Chromosome 14"/>
</dbReference>
<feature type="compositionally biased region" description="Basic and acidic residues" evidence="13">
    <location>
        <begin position="925"/>
        <end position="938"/>
    </location>
</feature>
<dbReference type="GO" id="GO:0005886">
    <property type="term" value="C:plasma membrane"/>
    <property type="evidence" value="ECO:0000318"/>
    <property type="project" value="GO_Central"/>
</dbReference>
<dbReference type="PROSITE" id="PS00232">
    <property type="entry name" value="CADHERIN_1"/>
    <property type="match status" value="4"/>
</dbReference>
<dbReference type="HOGENOM" id="CLU_006480_5_3_1"/>
<feature type="domain" description="Cadherin" evidence="15">
    <location>
        <begin position="322"/>
        <end position="428"/>
    </location>
</feature>
<organism evidence="16 17">
    <name type="scientific">Oryzias latipes</name>
    <name type="common">Japanese rice fish</name>
    <name type="synonym">Japanese killifish</name>
    <dbReference type="NCBI Taxonomy" id="8090"/>
    <lineage>
        <taxon>Eukaryota</taxon>
        <taxon>Metazoa</taxon>
        <taxon>Chordata</taxon>
        <taxon>Craniata</taxon>
        <taxon>Vertebrata</taxon>
        <taxon>Euteleostomi</taxon>
        <taxon>Actinopterygii</taxon>
        <taxon>Neopterygii</taxon>
        <taxon>Teleostei</taxon>
        <taxon>Neoteleostei</taxon>
        <taxon>Acanthomorphata</taxon>
        <taxon>Ovalentaria</taxon>
        <taxon>Atherinomorphae</taxon>
        <taxon>Beloniformes</taxon>
        <taxon>Adrianichthyidae</taxon>
        <taxon>Oryziinae</taxon>
        <taxon>Oryzias</taxon>
    </lineage>
</organism>
<keyword evidence="3" id="KW-0597">Phosphoprotein</keyword>
<dbReference type="FunFam" id="2.60.40.60:FF:000072">
    <property type="entry name" value="Protocadherin 1"/>
    <property type="match status" value="1"/>
</dbReference>
<evidence type="ECO:0000256" key="12">
    <source>
        <dbReference type="PROSITE-ProRule" id="PRU00043"/>
    </source>
</evidence>
<evidence type="ECO:0000256" key="3">
    <source>
        <dbReference type="ARBA" id="ARBA00022553"/>
    </source>
</evidence>
<feature type="domain" description="Cadherin" evidence="15">
    <location>
        <begin position="548"/>
        <end position="653"/>
    </location>
</feature>
<keyword evidence="2" id="KW-1003">Cell membrane</keyword>
<evidence type="ECO:0000256" key="14">
    <source>
        <dbReference type="SAM" id="Phobius"/>
    </source>
</evidence>
<dbReference type="GO" id="GO:0005509">
    <property type="term" value="F:calcium ion binding"/>
    <property type="evidence" value="ECO:0007669"/>
    <property type="project" value="UniProtKB-UniRule"/>
</dbReference>
<dbReference type="GO" id="GO:0007156">
    <property type="term" value="P:homophilic cell adhesion via plasma membrane adhesion molecules"/>
    <property type="evidence" value="ECO:0007669"/>
    <property type="project" value="InterPro"/>
</dbReference>
<reference evidence="16" key="2">
    <citation type="submission" date="2025-08" db="UniProtKB">
        <authorList>
            <consortium name="Ensembl"/>
        </authorList>
    </citation>
    <scope>IDENTIFICATION</scope>
    <source>
        <strain evidence="16">Hd-rR</strain>
    </source>
</reference>
<evidence type="ECO:0000256" key="5">
    <source>
        <dbReference type="ARBA" id="ARBA00022729"/>
    </source>
</evidence>
<sequence>MNEISVFNPCDILGTLTLGVGSSRPVVPNLFVTADRYNARHVYHGPVGDGGLRCNARCVSREVWCRDFGVRRSSDDLMELNSRVLLLLVVLLHCGPAKGSILYRVQEEQPPNTLIGSLAADHGLPDSGHLYKLEVGAPYLRVDGKTGDIFTTEIPIDRETLRDCRSLVKGKPCYLEFEVSVTDLLQNPSPRLIEGRIEVQDINDNTPQFPLSVLTISVPENTIMGALFSIPLATDRDSERNGVADYALTAGPDAATLFGLQVADDRGGKLPQLIVLGNLDRELKDSYDLTIKAVDGGNPQRYSQALLRVVVTDANDNSPKFEHPSYEAEVSENSPVGHSVLQVKADDSDMGPNGEIEYSLHQAVDPVPKLLRIDRTTGIIYVKGPLDREEINSLSFYVVARDKGPQPKSSKTFVTIEVTDQNDNAPAVEIRGIGLVTHSEGIANISEDMPVGTAVALVQVSDKDEGENAVVTCVVAGDVPFQLRPASDSTSDNKRKYFLQTTTPLDYERVKEYRVEIVAVDSGNPALSSTNSLKVQVTDVNDNSPVFSPTIFEVDFAEENQPGETILDVTATDADSGTNAELFYNIVGDSYIKGLFEIDPNTGEVKARTPLDREHKERYEFRVTAADKGSPVHKGTATVVIKVLDCNDNDPKFMLSGYSFSVLENMPPLSPVGMVTVLDMDKGENAHVHLSVEPDGGKFVVQNGTGTILSSISFDREKESSYTFRLKAVDGGEPPRSSYVGVTINVLDENDNDPVVTKPSNSSFRQLSPVASPDSHVDVVEAEDLDSGPNADLVFSIAGGNPYQLFRISPSSGEITLAKEMTRKHGGLHRLVVRVSDRGKPPRHATALVHIYVNETISNVSLVEALVGHSLYTPLDRDIAGDPESSFAAQRSNILFGSLAGVAGVVILILAVVFIRHRIQRETKSGYQAGKKETKDLYAPKQAPKNAKGKRGKKGKLHKSPKPLGEEEEVSLQKSLKFNLDGVSDSPRIHLPLTYSPGSPDIGRHYRSNSPLPSIQLQAQSPSGSQKHQAVQDLPATNTFVGTGGDDNSTGSDQYSDYSYKTSQSKYNNKQHPHRRVTFSTTNPVQDMQDASQQSYYDSGLEESETPSSKSSSGPRIGPLTLPEDHYERTTPDGSIGENEHPENDIRSLPDVAMTGNCTTECSELGHSDACWMPGHPSPVRKTRNPPKLSTFVPYQERGSLGRLANGSARLGGEDPRSRLPPSRSAYSSSGHDANQDCPLEEMPLSVASEFPPTSPPNHTPKREIYL</sequence>
<keyword evidence="4 14" id="KW-0812">Transmembrane</keyword>
<dbReference type="SMART" id="SM00112">
    <property type="entry name" value="CA"/>
    <property type="match status" value="7"/>
</dbReference>
<evidence type="ECO:0000256" key="11">
    <source>
        <dbReference type="ARBA" id="ARBA00023180"/>
    </source>
</evidence>
<feature type="region of interest" description="Disordered" evidence="13">
    <location>
        <begin position="925"/>
        <end position="970"/>
    </location>
</feature>
<dbReference type="FunFam" id="2.60.40.60:FF:000016">
    <property type="entry name" value="Protocadherin 9"/>
    <property type="match status" value="1"/>
</dbReference>
<dbReference type="PROSITE" id="PS50268">
    <property type="entry name" value="CADHERIN_2"/>
    <property type="match status" value="7"/>
</dbReference>
<feature type="domain" description="Cadherin" evidence="15">
    <location>
        <begin position="777"/>
        <end position="876"/>
    </location>
</feature>
<dbReference type="eggNOG" id="ENOG502QWB7">
    <property type="taxonomic scope" value="Eukaryota"/>
</dbReference>
<feature type="compositionally biased region" description="Polar residues" evidence="13">
    <location>
        <begin position="1078"/>
        <end position="1097"/>
    </location>
</feature>
<dbReference type="FunFam" id="2.60.40.60:FF:000005">
    <property type="entry name" value="Protocadherin 9"/>
    <property type="match status" value="1"/>
</dbReference>
<evidence type="ECO:0000256" key="8">
    <source>
        <dbReference type="ARBA" id="ARBA00022889"/>
    </source>
</evidence>
<evidence type="ECO:0000256" key="4">
    <source>
        <dbReference type="ARBA" id="ARBA00022692"/>
    </source>
</evidence>
<feature type="domain" description="Cadherin" evidence="15">
    <location>
        <begin position="210"/>
        <end position="321"/>
    </location>
</feature>
<evidence type="ECO:0000256" key="2">
    <source>
        <dbReference type="ARBA" id="ARBA00022475"/>
    </source>
</evidence>
<dbReference type="PANTHER" id="PTHR24028">
    <property type="entry name" value="CADHERIN-87A"/>
    <property type="match status" value="1"/>
</dbReference>
<dbReference type="PANTHER" id="PTHR24028:SF247">
    <property type="entry name" value="PROTOCADHERIN-1"/>
    <property type="match status" value="1"/>
</dbReference>
<proteinExistence type="predicted"/>
<evidence type="ECO:0000313" key="16">
    <source>
        <dbReference type="Ensembl" id="ENSORLP00000012653.2"/>
    </source>
</evidence>
<keyword evidence="11" id="KW-0325">Glycoprotein</keyword>
<dbReference type="InParanoid" id="H2M2K8"/>
<evidence type="ECO:0000256" key="10">
    <source>
        <dbReference type="ARBA" id="ARBA00023136"/>
    </source>
</evidence>
<accession>H2M2K8</accession>
<feature type="compositionally biased region" description="Polar residues" evidence="13">
    <location>
        <begin position="1008"/>
        <end position="1041"/>
    </location>
</feature>
<gene>
    <name evidence="16" type="primary">PCDH1</name>
    <name evidence="16" type="synonym">pcdh1a</name>
</gene>
<keyword evidence="9 14" id="KW-1133">Transmembrane helix</keyword>
<feature type="compositionally biased region" description="Polar residues" evidence="13">
    <location>
        <begin position="1054"/>
        <end position="1068"/>
    </location>
</feature>